<dbReference type="Pfam" id="PF00953">
    <property type="entry name" value="Glycos_transf_4"/>
    <property type="match status" value="1"/>
</dbReference>
<keyword evidence="2" id="KW-1003">Cell membrane</keyword>
<dbReference type="RefSeq" id="WP_309568725.1">
    <property type="nucleotide sequence ID" value="NZ_BSDE01000002.1"/>
</dbReference>
<keyword evidence="9" id="KW-1185">Reference proteome</keyword>
<reference evidence="8 9" key="1">
    <citation type="journal article" date="2023" name="Antonie Van Leeuwenhoek">
        <title>Mesoterricola silvestris gen. nov., sp. nov., Mesoterricola sediminis sp. nov., Geothrix oryzae sp. nov., Geothrix edaphica sp. nov., Geothrix rubra sp. nov., and Geothrix limicola sp. nov., six novel members of Acidobacteriota isolated from soils.</title>
        <authorList>
            <person name="Itoh H."/>
            <person name="Sugisawa Y."/>
            <person name="Mise K."/>
            <person name="Xu Z."/>
            <person name="Kuniyasu M."/>
            <person name="Ushijima N."/>
            <person name="Kawano K."/>
            <person name="Kobayashi E."/>
            <person name="Shiratori Y."/>
            <person name="Masuda Y."/>
            <person name="Senoo K."/>
        </authorList>
    </citation>
    <scope>NUCLEOTIDE SEQUENCE [LARGE SCALE GENOMIC DNA]</scope>
    <source>
        <strain evidence="8 9">Red804</strain>
    </source>
</reference>
<name>A0ABQ5QDX0_9BACT</name>
<feature type="transmembrane region" description="Helical" evidence="7">
    <location>
        <begin position="117"/>
        <end position="139"/>
    </location>
</feature>
<comment type="caution">
    <text evidence="8">The sequence shown here is derived from an EMBL/GenBank/DDBJ whole genome shotgun (WGS) entry which is preliminary data.</text>
</comment>
<evidence type="ECO:0000256" key="5">
    <source>
        <dbReference type="ARBA" id="ARBA00022989"/>
    </source>
</evidence>
<proteinExistence type="predicted"/>
<dbReference type="Proteomes" id="UP001165069">
    <property type="component" value="Unassembled WGS sequence"/>
</dbReference>
<comment type="subcellular location">
    <subcellularLocation>
        <location evidence="1">Cell membrane</location>
        <topology evidence="1">Multi-pass membrane protein</topology>
    </subcellularLocation>
</comment>
<dbReference type="PANTHER" id="PTHR22926">
    <property type="entry name" value="PHOSPHO-N-ACETYLMURAMOYL-PENTAPEPTIDE-TRANSFERASE"/>
    <property type="match status" value="1"/>
</dbReference>
<organism evidence="8 9">
    <name type="scientific">Geothrix limicola</name>
    <dbReference type="NCBI Taxonomy" id="2927978"/>
    <lineage>
        <taxon>Bacteria</taxon>
        <taxon>Pseudomonadati</taxon>
        <taxon>Acidobacteriota</taxon>
        <taxon>Holophagae</taxon>
        <taxon>Holophagales</taxon>
        <taxon>Holophagaceae</taxon>
        <taxon>Geothrix</taxon>
    </lineage>
</organism>
<evidence type="ECO:0000313" key="8">
    <source>
        <dbReference type="EMBL" id="GLH73044.1"/>
    </source>
</evidence>
<accession>A0ABQ5QDX0</accession>
<gene>
    <name evidence="8" type="ORF">GETHLI_15460</name>
</gene>
<keyword evidence="6 7" id="KW-0472">Membrane</keyword>
<evidence type="ECO:0000313" key="9">
    <source>
        <dbReference type="Proteomes" id="UP001165069"/>
    </source>
</evidence>
<evidence type="ECO:0000256" key="4">
    <source>
        <dbReference type="ARBA" id="ARBA00022692"/>
    </source>
</evidence>
<dbReference type="PANTHER" id="PTHR22926:SF3">
    <property type="entry name" value="UNDECAPRENYL-PHOSPHATE ALPHA-N-ACETYLGLUCOSAMINYL 1-PHOSPHATE TRANSFERASE"/>
    <property type="match status" value="1"/>
</dbReference>
<dbReference type="EMBL" id="BSDE01000002">
    <property type="protein sequence ID" value="GLH73044.1"/>
    <property type="molecule type" value="Genomic_DNA"/>
</dbReference>
<keyword evidence="4 7" id="KW-0812">Transmembrane</keyword>
<keyword evidence="3" id="KW-0808">Transferase</keyword>
<evidence type="ECO:0000256" key="7">
    <source>
        <dbReference type="SAM" id="Phobius"/>
    </source>
</evidence>
<evidence type="ECO:0000256" key="6">
    <source>
        <dbReference type="ARBA" id="ARBA00023136"/>
    </source>
</evidence>
<dbReference type="CDD" id="cd06853">
    <property type="entry name" value="GT_WecA_like"/>
    <property type="match status" value="1"/>
</dbReference>
<feature type="transmembrane region" description="Helical" evidence="7">
    <location>
        <begin position="87"/>
        <end position="105"/>
    </location>
</feature>
<feature type="transmembrane region" description="Helical" evidence="7">
    <location>
        <begin position="198"/>
        <end position="216"/>
    </location>
</feature>
<feature type="transmembrane region" description="Helical" evidence="7">
    <location>
        <begin position="222"/>
        <end position="240"/>
    </location>
</feature>
<feature type="transmembrane region" description="Helical" evidence="7">
    <location>
        <begin position="159"/>
        <end position="186"/>
    </location>
</feature>
<dbReference type="InterPro" id="IPR000715">
    <property type="entry name" value="Glycosyl_transferase_4"/>
</dbReference>
<feature type="transmembrane region" description="Helical" evidence="7">
    <location>
        <begin position="293"/>
        <end position="311"/>
    </location>
</feature>
<evidence type="ECO:0008006" key="10">
    <source>
        <dbReference type="Google" id="ProtNLM"/>
    </source>
</evidence>
<evidence type="ECO:0000256" key="3">
    <source>
        <dbReference type="ARBA" id="ARBA00022679"/>
    </source>
</evidence>
<evidence type="ECO:0000256" key="1">
    <source>
        <dbReference type="ARBA" id="ARBA00004651"/>
    </source>
</evidence>
<evidence type="ECO:0000256" key="2">
    <source>
        <dbReference type="ARBA" id="ARBA00022475"/>
    </source>
</evidence>
<protein>
    <recommendedName>
        <fullName evidence="10">Undecaprenyl/decaprenyl-phosphate alpha-N-acetylglucosaminyl 1-phosphate transferase</fullName>
    </recommendedName>
</protein>
<sequence length="349" mass="38473">MGLALGLGLSWAMIRWVAPLGWMDRPDQTRKHHARPTPRTGGLALWAGLILIQVVGRPFFHLDWTEWVAIHVMAFTGLMDDRFNLKARYKAVAGLGVAVLLAFHMSQSLKAVDQVPFLGVELPTHPIFIFPLLMAWFWGVPQAYNLIDGINGLSMGLGALLLGILGLNLGHQPALFWGGLFGVLALNFPKPRHFLGDCGALMLGTLFAVLGMEAFALRDPNLLFWVFAYPIVDVCLVVSIRRWKGTPLSGADRSHLHHWMMDHVGGKAWRATPLLLCLGGLPMLRATSVPGNMVLSSLGLVSLVFLAFKAFKDRVSQSREHQPSAQVRREIPFMLPTTLSETSGSHPKI</sequence>
<keyword evidence="5 7" id="KW-1133">Transmembrane helix</keyword>